<gene>
    <name evidence="1" type="ORF">UFOVP1167_42</name>
</gene>
<reference evidence="1" key="1">
    <citation type="submission" date="2020-05" db="EMBL/GenBank/DDBJ databases">
        <authorList>
            <person name="Chiriac C."/>
            <person name="Salcher M."/>
            <person name="Ghai R."/>
            <person name="Kavagutti S V."/>
        </authorList>
    </citation>
    <scope>NUCLEOTIDE SEQUENCE</scope>
</reference>
<proteinExistence type="predicted"/>
<organism evidence="1">
    <name type="scientific">uncultured Caudovirales phage</name>
    <dbReference type="NCBI Taxonomy" id="2100421"/>
    <lineage>
        <taxon>Viruses</taxon>
        <taxon>Duplodnaviria</taxon>
        <taxon>Heunggongvirae</taxon>
        <taxon>Uroviricota</taxon>
        <taxon>Caudoviricetes</taxon>
        <taxon>Peduoviridae</taxon>
        <taxon>Maltschvirus</taxon>
        <taxon>Maltschvirus maltsch</taxon>
    </lineage>
</organism>
<accession>A0A6J5QZD1</accession>
<protein>
    <submittedName>
        <fullName evidence="1">Uncharacterized protein</fullName>
    </submittedName>
</protein>
<sequence>MQMTDIIIPPAALEAGARAIYLTFTEVNIGDGEDHWERLLPQYRAEY</sequence>
<dbReference type="EMBL" id="LR797113">
    <property type="protein sequence ID" value="CAB4187836.1"/>
    <property type="molecule type" value="Genomic_DNA"/>
</dbReference>
<name>A0A6J5QZD1_9CAUD</name>
<feature type="non-terminal residue" evidence="1">
    <location>
        <position position="47"/>
    </location>
</feature>
<evidence type="ECO:0000313" key="1">
    <source>
        <dbReference type="EMBL" id="CAB4187836.1"/>
    </source>
</evidence>